<dbReference type="AlphaFoldDB" id="A0A9Q3JW82"/>
<sequence length="159" mass="18313">MQSVQKDFKRDLKVSINRLKRYADKSRASPPVFNPGYIGWLSSNNIKSTRPTKKLSQCFLGPFPILKKVSTHSYHLKLPSKWKSIHPLFHISLLEPVKASTIPIGIKSLLLQLSLKKKRHWKSLKYWTQTSREENYGIWQNGKAHSLYPDKAEPNSSTA</sequence>
<comment type="caution">
    <text evidence="2">The sequence shown here is derived from an EMBL/GenBank/DDBJ whole genome shotgun (WGS) entry which is preliminary data.</text>
</comment>
<protein>
    <recommendedName>
        <fullName evidence="1">Tf2-1-like SH3-like domain-containing protein</fullName>
    </recommendedName>
</protein>
<organism evidence="2 3">
    <name type="scientific">Austropuccinia psidii MF-1</name>
    <dbReference type="NCBI Taxonomy" id="1389203"/>
    <lineage>
        <taxon>Eukaryota</taxon>
        <taxon>Fungi</taxon>
        <taxon>Dikarya</taxon>
        <taxon>Basidiomycota</taxon>
        <taxon>Pucciniomycotina</taxon>
        <taxon>Pucciniomycetes</taxon>
        <taxon>Pucciniales</taxon>
        <taxon>Sphaerophragmiaceae</taxon>
        <taxon>Austropuccinia</taxon>
    </lineage>
</organism>
<evidence type="ECO:0000313" key="3">
    <source>
        <dbReference type="Proteomes" id="UP000765509"/>
    </source>
</evidence>
<keyword evidence="3" id="KW-1185">Reference proteome</keyword>
<dbReference type="Proteomes" id="UP000765509">
    <property type="component" value="Unassembled WGS sequence"/>
</dbReference>
<proteinExistence type="predicted"/>
<name>A0A9Q3JW82_9BASI</name>
<evidence type="ECO:0000259" key="1">
    <source>
        <dbReference type="Pfam" id="PF24626"/>
    </source>
</evidence>
<dbReference type="EMBL" id="AVOT02084499">
    <property type="protein sequence ID" value="MBW0569504.1"/>
    <property type="molecule type" value="Genomic_DNA"/>
</dbReference>
<dbReference type="OrthoDB" id="5101518at2759"/>
<gene>
    <name evidence="2" type="ORF">O181_109219</name>
</gene>
<evidence type="ECO:0000313" key="2">
    <source>
        <dbReference type="EMBL" id="MBW0569504.1"/>
    </source>
</evidence>
<dbReference type="Pfam" id="PF24626">
    <property type="entry name" value="SH3_Tf2-1"/>
    <property type="match status" value="1"/>
</dbReference>
<accession>A0A9Q3JW82</accession>
<reference evidence="2" key="1">
    <citation type="submission" date="2021-03" db="EMBL/GenBank/DDBJ databases">
        <title>Draft genome sequence of rust myrtle Austropuccinia psidii MF-1, a brazilian biotype.</title>
        <authorList>
            <person name="Quecine M.C."/>
            <person name="Pachon D.M.R."/>
            <person name="Bonatelli M.L."/>
            <person name="Correr F.H."/>
            <person name="Franceschini L.M."/>
            <person name="Leite T.F."/>
            <person name="Margarido G.R.A."/>
            <person name="Almeida C.A."/>
            <person name="Ferrarezi J.A."/>
            <person name="Labate C.A."/>
        </authorList>
    </citation>
    <scope>NUCLEOTIDE SEQUENCE</scope>
    <source>
        <strain evidence="2">MF-1</strain>
    </source>
</reference>
<feature type="domain" description="Tf2-1-like SH3-like" evidence="1">
    <location>
        <begin position="40"/>
        <end position="97"/>
    </location>
</feature>
<dbReference type="InterPro" id="IPR056924">
    <property type="entry name" value="SH3_Tf2-1"/>
</dbReference>